<dbReference type="AlphaFoldDB" id="A0A921NCZ6"/>
<name>A0A921NCZ6_9BACL</name>
<proteinExistence type="predicted"/>
<evidence type="ECO:0000256" key="1">
    <source>
        <dbReference type="SAM" id="MobiDB-lite"/>
    </source>
</evidence>
<dbReference type="InterPro" id="IPR024980">
    <property type="entry name" value="DUF3886"/>
</dbReference>
<sequence>MAKKRGQKVAGTVKKQEDTVTIADQLGGDMLEKLAQMKKDLTKQEEQQAIEREEQLRRERKEREKNKTFEELLEEYGDVGSKF</sequence>
<evidence type="ECO:0000313" key="2">
    <source>
        <dbReference type="EMBL" id="HJH11754.1"/>
    </source>
</evidence>
<gene>
    <name evidence="2" type="ORF">K8V30_08755</name>
</gene>
<protein>
    <submittedName>
        <fullName evidence="2">YqkE family protein</fullName>
    </submittedName>
</protein>
<dbReference type="Proteomes" id="UP000700212">
    <property type="component" value="Unassembled WGS sequence"/>
</dbReference>
<dbReference type="OrthoDB" id="2739782at2"/>
<accession>A0A921NCZ6</accession>
<dbReference type="EMBL" id="DYTV01000116">
    <property type="protein sequence ID" value="HJH11754.1"/>
    <property type="molecule type" value="Genomic_DNA"/>
</dbReference>
<reference evidence="2" key="1">
    <citation type="journal article" date="2021" name="PeerJ">
        <title>Extensive microbial diversity within the chicken gut microbiome revealed by metagenomics and culture.</title>
        <authorList>
            <person name="Gilroy R."/>
            <person name="Ravi A."/>
            <person name="Getino M."/>
            <person name="Pursley I."/>
            <person name="Horton D.L."/>
            <person name="Alikhan N.F."/>
            <person name="Baker D."/>
            <person name="Gharbi K."/>
            <person name="Hall N."/>
            <person name="Watson M."/>
            <person name="Adriaenssens E.M."/>
            <person name="Foster-Nyarko E."/>
            <person name="Jarju S."/>
            <person name="Secka A."/>
            <person name="Antonio M."/>
            <person name="Oren A."/>
            <person name="Chaudhuri R.R."/>
            <person name="La Ragione R."/>
            <person name="Hildebrand F."/>
            <person name="Pallen M.J."/>
        </authorList>
    </citation>
    <scope>NUCLEOTIDE SEQUENCE</scope>
    <source>
        <strain evidence="2">CHK160-4876</strain>
    </source>
</reference>
<evidence type="ECO:0000313" key="3">
    <source>
        <dbReference type="Proteomes" id="UP000700212"/>
    </source>
</evidence>
<reference evidence="2" key="2">
    <citation type="submission" date="2021-09" db="EMBL/GenBank/DDBJ databases">
        <authorList>
            <person name="Gilroy R."/>
        </authorList>
    </citation>
    <scope>NUCLEOTIDE SEQUENCE</scope>
    <source>
        <strain evidence="2">CHK160-4876</strain>
    </source>
</reference>
<feature type="region of interest" description="Disordered" evidence="1">
    <location>
        <begin position="44"/>
        <end position="66"/>
    </location>
</feature>
<dbReference type="RefSeq" id="WP_108307992.1">
    <property type="nucleotide sequence ID" value="NZ_QAFW01000050.1"/>
</dbReference>
<comment type="caution">
    <text evidence="2">The sequence shown here is derived from an EMBL/GenBank/DDBJ whole genome shotgun (WGS) entry which is preliminary data.</text>
</comment>
<organism evidence="2 3">
    <name type="scientific">Metalysinibacillus jejuensis</name>
    <dbReference type="NCBI Taxonomy" id="914327"/>
    <lineage>
        <taxon>Bacteria</taxon>
        <taxon>Bacillati</taxon>
        <taxon>Bacillota</taxon>
        <taxon>Bacilli</taxon>
        <taxon>Bacillales</taxon>
        <taxon>Caryophanaceae</taxon>
        <taxon>Metalysinibacillus</taxon>
    </lineage>
</organism>
<dbReference type="Pfam" id="PF13025">
    <property type="entry name" value="DUF3886"/>
    <property type="match status" value="1"/>
</dbReference>